<keyword evidence="4" id="KW-1185">Reference proteome</keyword>
<sequence length="74" mass="8079">MKFFSVLLIVTSASAIATSRARSPRLKGQSNLRYGSGMGASNRRDVEDVEALDPRHERNAAAIGIGMVSRRDEM</sequence>
<dbReference type="RefSeq" id="XP_070857307.1">
    <property type="nucleotide sequence ID" value="XM_071001377.1"/>
</dbReference>
<name>A0ABR4MCY7_9PEZI</name>
<evidence type="ECO:0000313" key="3">
    <source>
        <dbReference type="EMBL" id="KAL2886127.1"/>
    </source>
</evidence>
<proteinExistence type="predicted"/>
<evidence type="ECO:0000313" key="4">
    <source>
        <dbReference type="Proteomes" id="UP001610728"/>
    </source>
</evidence>
<dbReference type="EMBL" id="JABSNW010000007">
    <property type="protein sequence ID" value="KAL2886127.1"/>
    <property type="molecule type" value="Genomic_DNA"/>
</dbReference>
<feature type="chain" id="PRO_5047444218" evidence="2">
    <location>
        <begin position="22"/>
        <end position="74"/>
    </location>
</feature>
<accession>A0ABR4MCY7</accession>
<keyword evidence="2" id="KW-0732">Signal</keyword>
<feature type="signal peptide" evidence="2">
    <location>
        <begin position="1"/>
        <end position="21"/>
    </location>
</feature>
<dbReference type="GeneID" id="98120694"/>
<evidence type="ECO:0000256" key="1">
    <source>
        <dbReference type="SAM" id="MobiDB-lite"/>
    </source>
</evidence>
<protein>
    <submittedName>
        <fullName evidence="3">Uncharacterized protein</fullName>
    </submittedName>
</protein>
<dbReference type="Proteomes" id="UP001610728">
    <property type="component" value="Unassembled WGS sequence"/>
</dbReference>
<comment type="caution">
    <text evidence="3">The sequence shown here is derived from an EMBL/GenBank/DDBJ whole genome shotgun (WGS) entry which is preliminary data.</text>
</comment>
<reference evidence="3 4" key="1">
    <citation type="submission" date="2020-05" db="EMBL/GenBank/DDBJ databases">
        <title>Ceratocystis lukuohia genome.</title>
        <authorList>
            <person name="Harrington T.C."/>
            <person name="Kim K."/>
            <person name="Mayers C.G."/>
        </authorList>
    </citation>
    <scope>NUCLEOTIDE SEQUENCE [LARGE SCALE GENOMIC DNA]</scope>
    <source>
        <strain evidence="3 4">C4212</strain>
    </source>
</reference>
<evidence type="ECO:0000256" key="2">
    <source>
        <dbReference type="SAM" id="SignalP"/>
    </source>
</evidence>
<organism evidence="3 4">
    <name type="scientific">Ceratocystis lukuohia</name>
    <dbReference type="NCBI Taxonomy" id="2019550"/>
    <lineage>
        <taxon>Eukaryota</taxon>
        <taxon>Fungi</taxon>
        <taxon>Dikarya</taxon>
        <taxon>Ascomycota</taxon>
        <taxon>Pezizomycotina</taxon>
        <taxon>Sordariomycetes</taxon>
        <taxon>Hypocreomycetidae</taxon>
        <taxon>Microascales</taxon>
        <taxon>Ceratocystidaceae</taxon>
        <taxon>Ceratocystis</taxon>
    </lineage>
</organism>
<feature type="region of interest" description="Disordered" evidence="1">
    <location>
        <begin position="20"/>
        <end position="41"/>
    </location>
</feature>
<gene>
    <name evidence="3" type="ORF">HOO65_070589</name>
</gene>